<dbReference type="GO" id="GO:0005737">
    <property type="term" value="C:cytoplasm"/>
    <property type="evidence" value="ECO:0007669"/>
    <property type="project" value="TreeGrafter"/>
</dbReference>
<dbReference type="EMBL" id="FNNP01000014">
    <property type="protein sequence ID" value="SDX87821.1"/>
    <property type="molecule type" value="Genomic_DNA"/>
</dbReference>
<evidence type="ECO:0000256" key="3">
    <source>
        <dbReference type="SAM" id="MobiDB-lite"/>
    </source>
</evidence>
<dbReference type="CDD" id="cd07302">
    <property type="entry name" value="CHD"/>
    <property type="match status" value="1"/>
</dbReference>
<dbReference type="InterPro" id="IPR041664">
    <property type="entry name" value="AAA_16"/>
</dbReference>
<dbReference type="SUPFAM" id="SSF55073">
    <property type="entry name" value="Nucleotide cyclase"/>
    <property type="match status" value="1"/>
</dbReference>
<dbReference type="InterPro" id="IPR013761">
    <property type="entry name" value="SAM/pointed_sf"/>
</dbReference>
<dbReference type="SUPFAM" id="SSF48452">
    <property type="entry name" value="TPR-like"/>
    <property type="match status" value="1"/>
</dbReference>
<dbReference type="RefSeq" id="WP_176797735.1">
    <property type="nucleotide sequence ID" value="NZ_FNNP01000014.1"/>
</dbReference>
<feature type="compositionally biased region" description="Polar residues" evidence="3">
    <location>
        <begin position="60"/>
        <end position="80"/>
    </location>
</feature>
<dbReference type="SUPFAM" id="SSF52540">
    <property type="entry name" value="P-loop containing nucleoside triphosphate hydrolases"/>
    <property type="match status" value="1"/>
</dbReference>
<accession>A0A1H3FA32</accession>
<dbReference type="Proteomes" id="UP000183400">
    <property type="component" value="Unassembled WGS sequence"/>
</dbReference>
<dbReference type="InterPro" id="IPR001660">
    <property type="entry name" value="SAM"/>
</dbReference>
<protein>
    <submittedName>
        <fullName evidence="6">SAM domain (Sterile alpha motif)</fullName>
    </submittedName>
</protein>
<dbReference type="InterPro" id="IPR029787">
    <property type="entry name" value="Nucleotide_cyclase"/>
</dbReference>
<keyword evidence="1" id="KW-0547">Nucleotide-binding</keyword>
<dbReference type="Gene3D" id="3.40.50.300">
    <property type="entry name" value="P-loop containing nucleotide triphosphate hydrolases"/>
    <property type="match status" value="1"/>
</dbReference>
<dbReference type="PROSITE" id="PS50105">
    <property type="entry name" value="SAM_DOMAIN"/>
    <property type="match status" value="1"/>
</dbReference>
<dbReference type="GO" id="GO:0035556">
    <property type="term" value="P:intracellular signal transduction"/>
    <property type="evidence" value="ECO:0007669"/>
    <property type="project" value="InterPro"/>
</dbReference>
<dbReference type="PANTHER" id="PTHR16305">
    <property type="entry name" value="TESTICULAR SOLUBLE ADENYLYL CYCLASE"/>
    <property type="match status" value="1"/>
</dbReference>
<dbReference type="Gene3D" id="1.25.40.10">
    <property type="entry name" value="Tetratricopeptide repeat domain"/>
    <property type="match status" value="1"/>
</dbReference>
<dbReference type="InterPro" id="IPR001054">
    <property type="entry name" value="A/G_cyclase"/>
</dbReference>
<keyword evidence="7" id="KW-1185">Reference proteome</keyword>
<dbReference type="InterPro" id="IPR011990">
    <property type="entry name" value="TPR-like_helical_dom_sf"/>
</dbReference>
<dbReference type="SUPFAM" id="SSF47769">
    <property type="entry name" value="SAM/Pointed domain"/>
    <property type="match status" value="1"/>
</dbReference>
<dbReference type="Pfam" id="PF00536">
    <property type="entry name" value="SAM_1"/>
    <property type="match status" value="1"/>
</dbReference>
<dbReference type="PANTHER" id="PTHR16305:SF28">
    <property type="entry name" value="GUANYLATE CYCLASE DOMAIN-CONTAINING PROTEIN"/>
    <property type="match status" value="1"/>
</dbReference>
<dbReference type="Gene3D" id="1.10.150.50">
    <property type="entry name" value="Transcription Factor, Ets-1"/>
    <property type="match status" value="1"/>
</dbReference>
<evidence type="ECO:0000313" key="7">
    <source>
        <dbReference type="Proteomes" id="UP000183400"/>
    </source>
</evidence>
<dbReference type="GO" id="GO:0005524">
    <property type="term" value="F:ATP binding"/>
    <property type="evidence" value="ECO:0007669"/>
    <property type="project" value="UniProtKB-KW"/>
</dbReference>
<feature type="domain" description="Guanylate cyclase" evidence="5">
    <location>
        <begin position="95"/>
        <end position="220"/>
    </location>
</feature>
<evidence type="ECO:0000256" key="2">
    <source>
        <dbReference type="ARBA" id="ARBA00022840"/>
    </source>
</evidence>
<dbReference type="Pfam" id="PF13191">
    <property type="entry name" value="AAA_16"/>
    <property type="match status" value="1"/>
</dbReference>
<dbReference type="GO" id="GO:0004016">
    <property type="term" value="F:adenylate cyclase activity"/>
    <property type="evidence" value="ECO:0007669"/>
    <property type="project" value="TreeGrafter"/>
</dbReference>
<dbReference type="Pfam" id="PF00211">
    <property type="entry name" value="Guanylate_cyc"/>
    <property type="match status" value="1"/>
</dbReference>
<reference evidence="7" key="1">
    <citation type="submission" date="2016-10" db="EMBL/GenBank/DDBJ databases">
        <authorList>
            <person name="Varghese N."/>
            <person name="Submissions S."/>
        </authorList>
    </citation>
    <scope>NUCLEOTIDE SEQUENCE [LARGE SCALE GENOMIC DNA]</scope>
    <source>
        <strain evidence="7">DSM 27839</strain>
    </source>
</reference>
<name>A0A1H3FA32_9RHOB</name>
<proteinExistence type="predicted"/>
<evidence type="ECO:0000259" key="5">
    <source>
        <dbReference type="PROSITE" id="PS50125"/>
    </source>
</evidence>
<keyword evidence="2" id="KW-0067">ATP-binding</keyword>
<gene>
    <name evidence="6" type="ORF">SAMN05444358_1143</name>
</gene>
<evidence type="ECO:0000259" key="4">
    <source>
        <dbReference type="PROSITE" id="PS50105"/>
    </source>
</evidence>
<sequence>MDQLKAWLDRHSLSKHYDVFAKNSVDLEIISDLEEADFAELGLNMGDRKRMMRALRTFDEASTSSPGRTKTKTPVQSVTDQSGNIVDTTEKLHLTMMFVDLVESTTLSSELELEDYRDVIHQYQRVALEAIGQHHGHVAQFIGDAVTAYFGYPTAAEDDAERAVLAGLDICGGVSKHLSVAGRTIQARIGIATGDLVVEEQSIREGLAYGDTPNLAARIMATAQPGKVAISDRTKRLLGTSIECEWLGEYKLKGFQKPQGVWSVNETTETGLRFRSRQKHAISPMVDREDEMRLLESRWRAVCDGQTQTVLLSGEAGIGKSRLVEELGTRIDEDGGNRLNFQCSVHHKGSALFPLVSLVNQAARIRRSDAQEQQASKLRRLLNGWFSGPDNERAFALFANLLSIRTDVSDRVNDLSPEQLKTQLNQLLVNLAVRLSDRRPVLLLFEDLHWADPSTEELIDLLIERLDQHRVMILCTSRPEYKLRWTGLASVTSLTVPRLDDHFARQMMRNVLLGEIAAPEIETQIIQKSDGVPLFLEEMAHMVRRRLNDADSAHNESDIISLPSTLKDLLRAKIDGLVTAREVVPVCAAIGRTIYPSMVHAVTGLSFDQARSQLDYLSEVDILVPRGNQPDRSYSFRHALIQDAAYDLMLKSRAKTLHRQIAKVIVASYPDMALQQPDLLAQHYTLAGMPAEARDSWRDAAIHSASRSATEETIQHLENALHQNSKLGNQESEIALRKMFNVALNTRAFGSRPVLENMARLHELLLSSATVPEDAFLAIHVQFGVQLMLGDAANALKMCDDFDRIAEDCNNPTMKAVGNHNRGMAMFMLGNFSAAIAQFDSALELRRHCTVEDVLRFHAADIGPVDAAMRCWAQSLRGDDPDDVRVGIETVVIGLNSEQHEFSRCYALNILATAYQPLGDIDALLDLIEEASKISNEHNFKYWEAWSGIIRSWAWACSGESTLAISGLLAGIDAYLATGSTQITQYAYTLLADTYLRGGDAERALATIEKMKADQKEGGVAYHLGVAAQIEAKIRAVV</sequence>
<dbReference type="GO" id="GO:0009190">
    <property type="term" value="P:cyclic nucleotide biosynthetic process"/>
    <property type="evidence" value="ECO:0007669"/>
    <property type="project" value="InterPro"/>
</dbReference>
<evidence type="ECO:0000313" key="6">
    <source>
        <dbReference type="EMBL" id="SDX87821.1"/>
    </source>
</evidence>
<dbReference type="AlphaFoldDB" id="A0A1H3FA32"/>
<dbReference type="InterPro" id="IPR027417">
    <property type="entry name" value="P-loop_NTPase"/>
</dbReference>
<dbReference type="CDD" id="cd09487">
    <property type="entry name" value="SAM_superfamily"/>
    <property type="match status" value="1"/>
</dbReference>
<dbReference type="STRING" id="985054.SAMN05444358_1143"/>
<evidence type="ECO:0000256" key="1">
    <source>
        <dbReference type="ARBA" id="ARBA00022741"/>
    </source>
</evidence>
<organism evidence="6 7">
    <name type="scientific">Ruegeria halocynthiae</name>
    <dbReference type="NCBI Taxonomy" id="985054"/>
    <lineage>
        <taxon>Bacteria</taxon>
        <taxon>Pseudomonadati</taxon>
        <taxon>Pseudomonadota</taxon>
        <taxon>Alphaproteobacteria</taxon>
        <taxon>Rhodobacterales</taxon>
        <taxon>Roseobacteraceae</taxon>
        <taxon>Ruegeria</taxon>
    </lineage>
</organism>
<dbReference type="Gene3D" id="3.30.70.1230">
    <property type="entry name" value="Nucleotide cyclase"/>
    <property type="match status" value="1"/>
</dbReference>
<feature type="region of interest" description="Disordered" evidence="3">
    <location>
        <begin position="58"/>
        <end position="80"/>
    </location>
</feature>
<dbReference type="PROSITE" id="PS50125">
    <property type="entry name" value="GUANYLATE_CYCLASE_2"/>
    <property type="match status" value="1"/>
</dbReference>
<dbReference type="SMART" id="SM00044">
    <property type="entry name" value="CYCc"/>
    <property type="match status" value="1"/>
</dbReference>
<feature type="domain" description="SAM" evidence="4">
    <location>
        <begin position="1"/>
        <end position="44"/>
    </location>
</feature>